<dbReference type="CDD" id="cd22191">
    <property type="entry name" value="DPBB_RlpA_EXP_N-like"/>
    <property type="match status" value="1"/>
</dbReference>
<feature type="chain" id="PRO_5042180919" description="RlpA-like protein double-psi beta-barrel domain-containing protein" evidence="2">
    <location>
        <begin position="24"/>
        <end position="141"/>
    </location>
</feature>
<evidence type="ECO:0000313" key="3">
    <source>
        <dbReference type="EMBL" id="KAJ8658626.1"/>
    </source>
</evidence>
<accession>A0AAD7XZG5</accession>
<dbReference type="EMBL" id="JARTCD010000023">
    <property type="protein sequence ID" value="KAJ8658626.1"/>
    <property type="molecule type" value="Genomic_DNA"/>
</dbReference>
<dbReference type="PANTHER" id="PTHR31836">
    <property type="match status" value="1"/>
</dbReference>
<reference evidence="3 4" key="1">
    <citation type="submission" date="2023-03" db="EMBL/GenBank/DDBJ databases">
        <title>Genome sequence of Lichtheimia ornata CBS 291.66.</title>
        <authorList>
            <person name="Mohabir J.T."/>
            <person name="Shea T.P."/>
            <person name="Kurbessoian T."/>
            <person name="Berby B."/>
            <person name="Fontaine J."/>
            <person name="Livny J."/>
            <person name="Gnirke A."/>
            <person name="Stajich J.E."/>
            <person name="Cuomo C.A."/>
        </authorList>
    </citation>
    <scope>NUCLEOTIDE SEQUENCE [LARGE SCALE GENOMIC DNA]</scope>
    <source>
        <strain evidence="3">CBS 291.66</strain>
    </source>
</reference>
<evidence type="ECO:0000256" key="2">
    <source>
        <dbReference type="SAM" id="SignalP"/>
    </source>
</evidence>
<evidence type="ECO:0000313" key="4">
    <source>
        <dbReference type="Proteomes" id="UP001234581"/>
    </source>
</evidence>
<keyword evidence="1 2" id="KW-0732">Signal</keyword>
<protein>
    <recommendedName>
        <fullName evidence="5">RlpA-like protein double-psi beta-barrel domain-containing protein</fullName>
    </recommendedName>
</protein>
<dbReference type="SUPFAM" id="SSF50685">
    <property type="entry name" value="Barwin-like endoglucanases"/>
    <property type="match status" value="1"/>
</dbReference>
<dbReference type="InterPro" id="IPR036908">
    <property type="entry name" value="RlpA-like_sf"/>
</dbReference>
<evidence type="ECO:0000256" key="1">
    <source>
        <dbReference type="ARBA" id="ARBA00022729"/>
    </source>
</evidence>
<proteinExistence type="predicted"/>
<dbReference type="Proteomes" id="UP001234581">
    <property type="component" value="Unassembled WGS sequence"/>
</dbReference>
<name>A0AAD7XZG5_9FUNG</name>
<evidence type="ECO:0008006" key="5">
    <source>
        <dbReference type="Google" id="ProtNLM"/>
    </source>
</evidence>
<dbReference type="RefSeq" id="XP_058343539.1">
    <property type="nucleotide sequence ID" value="XM_058485704.1"/>
</dbReference>
<dbReference type="PANTHER" id="PTHR31836:SF28">
    <property type="entry name" value="SRCR DOMAIN-CONTAINING PROTEIN-RELATED"/>
    <property type="match status" value="1"/>
</dbReference>
<feature type="signal peptide" evidence="2">
    <location>
        <begin position="1"/>
        <end position="23"/>
    </location>
</feature>
<dbReference type="InterPro" id="IPR051477">
    <property type="entry name" value="Expansin_CellWall"/>
</dbReference>
<comment type="caution">
    <text evidence="3">The sequence shown here is derived from an EMBL/GenBank/DDBJ whole genome shotgun (WGS) entry which is preliminary data.</text>
</comment>
<keyword evidence="4" id="KW-1185">Reference proteome</keyword>
<dbReference type="Gene3D" id="2.40.40.10">
    <property type="entry name" value="RlpA-like domain"/>
    <property type="match status" value="1"/>
</dbReference>
<dbReference type="GeneID" id="83213078"/>
<gene>
    <name evidence="3" type="ORF">O0I10_005666</name>
</gene>
<sequence length="141" mass="15283">MFRFVTILALVIVASLLTAAAPAGKIFNTPAAHNTKRSSYSGKGTFFTPSINGGSTGSCGEYEADDEYVVALNAKQYGSLTSKSGWCFKKIRIHHDGKEVEATIKDACPECQYGDLDLGPKVFKELDTLVKGIIDITWEEV</sequence>
<organism evidence="3 4">
    <name type="scientific">Lichtheimia ornata</name>
    <dbReference type="NCBI Taxonomy" id="688661"/>
    <lineage>
        <taxon>Eukaryota</taxon>
        <taxon>Fungi</taxon>
        <taxon>Fungi incertae sedis</taxon>
        <taxon>Mucoromycota</taxon>
        <taxon>Mucoromycotina</taxon>
        <taxon>Mucoromycetes</taxon>
        <taxon>Mucorales</taxon>
        <taxon>Lichtheimiaceae</taxon>
        <taxon>Lichtheimia</taxon>
    </lineage>
</organism>
<dbReference type="AlphaFoldDB" id="A0AAD7XZG5"/>